<dbReference type="Gene3D" id="1.10.10.60">
    <property type="entry name" value="Homeodomain-like"/>
    <property type="match status" value="1"/>
</dbReference>
<dbReference type="SUPFAM" id="SSF48498">
    <property type="entry name" value="Tetracyclin repressor-like, C-terminal domain"/>
    <property type="match status" value="1"/>
</dbReference>
<evidence type="ECO:0000256" key="2">
    <source>
        <dbReference type="ARBA" id="ARBA00023125"/>
    </source>
</evidence>
<reference evidence="7" key="1">
    <citation type="submission" date="2017-11" db="EMBL/GenBank/DDBJ databases">
        <authorList>
            <person name="Duchaud E."/>
        </authorList>
    </citation>
    <scope>NUCLEOTIDE SEQUENCE [LARGE SCALE GENOMIC DNA]</scope>
    <source>
        <strain evidence="7">Tenacibaculum sp. TNO020</strain>
    </source>
</reference>
<keyword evidence="2 4" id="KW-0238">DNA-binding</keyword>
<evidence type="ECO:0000256" key="4">
    <source>
        <dbReference type="PROSITE-ProRule" id="PRU00335"/>
    </source>
</evidence>
<evidence type="ECO:0000313" key="7">
    <source>
        <dbReference type="Proteomes" id="UP000234211"/>
    </source>
</evidence>
<evidence type="ECO:0000256" key="3">
    <source>
        <dbReference type="ARBA" id="ARBA00023163"/>
    </source>
</evidence>
<dbReference type="GO" id="GO:0003677">
    <property type="term" value="F:DNA binding"/>
    <property type="evidence" value="ECO:0007669"/>
    <property type="project" value="UniProtKB-UniRule"/>
</dbReference>
<dbReference type="PRINTS" id="PR00455">
    <property type="entry name" value="HTHTETR"/>
</dbReference>
<dbReference type="PROSITE" id="PS50977">
    <property type="entry name" value="HTH_TETR_2"/>
    <property type="match status" value="1"/>
</dbReference>
<dbReference type="EMBL" id="OENF01000019">
    <property type="protein sequence ID" value="SOS74587.1"/>
    <property type="molecule type" value="Genomic_DNA"/>
</dbReference>
<gene>
    <name evidence="6" type="ORF">TNO020_260012</name>
</gene>
<dbReference type="Proteomes" id="UP000234211">
    <property type="component" value="Unassembled WGS sequence"/>
</dbReference>
<evidence type="ECO:0000259" key="5">
    <source>
        <dbReference type="PROSITE" id="PS50977"/>
    </source>
</evidence>
<evidence type="ECO:0000256" key="1">
    <source>
        <dbReference type="ARBA" id="ARBA00023015"/>
    </source>
</evidence>
<dbReference type="PANTHER" id="PTHR47506">
    <property type="entry name" value="TRANSCRIPTIONAL REGULATORY PROTEIN"/>
    <property type="match status" value="1"/>
</dbReference>
<keyword evidence="3" id="KW-0804">Transcription</keyword>
<keyword evidence="7" id="KW-1185">Reference proteome</keyword>
<dbReference type="AlphaFoldDB" id="A0A2H1YIE9"/>
<sequence length="204" mass="23803">MFFISNRLFRFVLYLKSMPRKKEYNEDLVTEKAMNLFWRNGYEITSMQMLEKEMGINKFSIYSSFGSKEGLLEASIICYRRKLDSLFHKMINSNTGIEAIKQYFIDSLEFSKENKDFKGCFIGNTATELKNSDVPKIKNLLAANTTKLKNIFADKLREEKCFKEAEIEAKADYLLISKFGFSAATKVFSPKQLNNYLNQIFKKL</sequence>
<dbReference type="PANTHER" id="PTHR47506:SF1">
    <property type="entry name" value="HTH-TYPE TRANSCRIPTIONAL REGULATOR YJDC"/>
    <property type="match status" value="1"/>
</dbReference>
<organism evidence="6 7">
    <name type="scientific">Tenacibaculum piscium</name>
    <dbReference type="NCBI Taxonomy" id="1458515"/>
    <lineage>
        <taxon>Bacteria</taxon>
        <taxon>Pseudomonadati</taxon>
        <taxon>Bacteroidota</taxon>
        <taxon>Flavobacteriia</taxon>
        <taxon>Flavobacteriales</taxon>
        <taxon>Flavobacteriaceae</taxon>
        <taxon>Tenacibaculum</taxon>
    </lineage>
</organism>
<dbReference type="InterPro" id="IPR001647">
    <property type="entry name" value="HTH_TetR"/>
</dbReference>
<dbReference type="Gene3D" id="1.10.357.10">
    <property type="entry name" value="Tetracycline Repressor, domain 2"/>
    <property type="match status" value="1"/>
</dbReference>
<evidence type="ECO:0000313" key="6">
    <source>
        <dbReference type="EMBL" id="SOS74587.1"/>
    </source>
</evidence>
<dbReference type="SUPFAM" id="SSF46689">
    <property type="entry name" value="Homeodomain-like"/>
    <property type="match status" value="1"/>
</dbReference>
<name>A0A2H1YIE9_9FLAO</name>
<accession>A0A2H1YIE9</accession>
<dbReference type="Pfam" id="PF00440">
    <property type="entry name" value="TetR_N"/>
    <property type="match status" value="1"/>
</dbReference>
<feature type="DNA-binding region" description="H-T-H motif" evidence="4">
    <location>
        <begin position="46"/>
        <end position="65"/>
    </location>
</feature>
<keyword evidence="1" id="KW-0805">Transcription regulation</keyword>
<dbReference type="InterPro" id="IPR036271">
    <property type="entry name" value="Tet_transcr_reg_TetR-rel_C_sf"/>
</dbReference>
<protein>
    <submittedName>
        <fullName evidence="6">TetR family transcriptional regulator</fullName>
    </submittedName>
</protein>
<feature type="domain" description="HTH tetR-type" evidence="5">
    <location>
        <begin position="23"/>
        <end position="83"/>
    </location>
</feature>
<proteinExistence type="predicted"/>
<dbReference type="InterPro" id="IPR009057">
    <property type="entry name" value="Homeodomain-like_sf"/>
</dbReference>